<dbReference type="KEGG" id="afg:AFULGI_00019110"/>
<dbReference type="Pfam" id="PF01978">
    <property type="entry name" value="TrmB"/>
    <property type="match status" value="1"/>
</dbReference>
<feature type="domain" description="Transcription regulator TrmB N-terminal" evidence="1">
    <location>
        <begin position="13"/>
        <end position="51"/>
    </location>
</feature>
<name>A0A075WFV5_ARCFL</name>
<dbReference type="InterPro" id="IPR036390">
    <property type="entry name" value="WH_DNA-bd_sf"/>
</dbReference>
<dbReference type="GeneID" id="24795405"/>
<reference evidence="2 3" key="1">
    <citation type="submission" date="2013-07" db="EMBL/GenBank/DDBJ databases">
        <title>Genome of Archaeoglobus fulgidus.</title>
        <authorList>
            <person name="Fiebig A."/>
            <person name="Birkeland N.-K."/>
        </authorList>
    </citation>
    <scope>NUCLEOTIDE SEQUENCE [LARGE SCALE GENOMIC DNA]</scope>
    <source>
        <strain evidence="2 3">DSM 8774</strain>
    </source>
</reference>
<dbReference type="InterPro" id="IPR002831">
    <property type="entry name" value="Tscrpt_reg_TrmB_N"/>
</dbReference>
<dbReference type="EMBL" id="CP006577">
    <property type="protein sequence ID" value="AIG98662.1"/>
    <property type="molecule type" value="Genomic_DNA"/>
</dbReference>
<protein>
    <submittedName>
        <fullName evidence="2">Sugar-specific transcriptional regulator TrmB</fullName>
    </submittedName>
</protein>
<dbReference type="SUPFAM" id="SSF46785">
    <property type="entry name" value="Winged helix' DNA-binding domain"/>
    <property type="match status" value="1"/>
</dbReference>
<dbReference type="AlphaFoldDB" id="A0A075WFV5"/>
<accession>A0A075WFV5</accession>
<organism evidence="2 3">
    <name type="scientific">Archaeoglobus fulgidus DSM 8774</name>
    <dbReference type="NCBI Taxonomy" id="1344584"/>
    <lineage>
        <taxon>Archaea</taxon>
        <taxon>Methanobacteriati</taxon>
        <taxon>Methanobacteriota</taxon>
        <taxon>Archaeoglobi</taxon>
        <taxon>Archaeoglobales</taxon>
        <taxon>Archaeoglobaceae</taxon>
        <taxon>Archaeoglobus</taxon>
    </lineage>
</organism>
<dbReference type="InterPro" id="IPR036388">
    <property type="entry name" value="WH-like_DNA-bd_sf"/>
</dbReference>
<evidence type="ECO:0000313" key="2">
    <source>
        <dbReference type="EMBL" id="AIG98662.1"/>
    </source>
</evidence>
<dbReference type="RefSeq" id="WP_048064438.1">
    <property type="nucleotide sequence ID" value="NZ_CP006577.1"/>
</dbReference>
<sequence length="70" mass="8435">MKVPELIDEILLILNEEEMTERELAEKLRVERAMLRKVLEFLMEMDFVERANLKLKLSESGRRLVRLDVY</sequence>
<dbReference type="HOGENOM" id="CLU_188830_0_0_2"/>
<proteinExistence type="predicted"/>
<gene>
    <name evidence="2" type="ORF">AFULGI_00019110</name>
</gene>
<evidence type="ECO:0000313" key="3">
    <source>
        <dbReference type="Proteomes" id="UP000028501"/>
    </source>
</evidence>
<dbReference type="Gene3D" id="1.10.10.10">
    <property type="entry name" value="Winged helix-like DNA-binding domain superfamily/Winged helix DNA-binding domain"/>
    <property type="match status" value="1"/>
</dbReference>
<evidence type="ECO:0000259" key="1">
    <source>
        <dbReference type="Pfam" id="PF01978"/>
    </source>
</evidence>
<dbReference type="Proteomes" id="UP000028501">
    <property type="component" value="Chromosome"/>
</dbReference>